<evidence type="ECO:0000313" key="3">
    <source>
        <dbReference type="Proteomes" id="UP001609175"/>
    </source>
</evidence>
<dbReference type="Gene3D" id="2.120.10.30">
    <property type="entry name" value="TolB, C-terminal domain"/>
    <property type="match status" value="1"/>
</dbReference>
<name>A0ABW7JZB3_9NOCA</name>
<dbReference type="InterPro" id="IPR011042">
    <property type="entry name" value="6-blade_b-propeller_TolB-like"/>
</dbReference>
<feature type="chain" id="PRO_5046520327" evidence="1">
    <location>
        <begin position="31"/>
        <end position="307"/>
    </location>
</feature>
<sequence>MNTHSVRRSTWSAAATLTLAALSIVAPAPAGGVPVGCAPATVNTAVSTGIPILDMSENIGYDAAGDLWVARVLRNEVQRYDAAGNVTARVPVFAPGAIRLGPDNLLYVNFGNFTASIVPGSRTGGVVRFDPSAIGAAPEVFATGLGMPNGAAFDDAGYLYVADTSAGVVRIRPDGSIDADWTRQARHFSANGIAVLGDSVYVTIMATPSSQVVRIPIANPAAQSVAAELSPGLTLPAIPDDLVVGSDNQLYVTTTTGRLFRVDPTNGNTCTVLGGEPITAAATVPGRDGQLTLGTETGNLLRVRLGN</sequence>
<organism evidence="2 3">
    <name type="scientific">Antrihabitans spumae</name>
    <dbReference type="NCBI Taxonomy" id="3373370"/>
    <lineage>
        <taxon>Bacteria</taxon>
        <taxon>Bacillati</taxon>
        <taxon>Actinomycetota</taxon>
        <taxon>Actinomycetes</taxon>
        <taxon>Mycobacteriales</taxon>
        <taxon>Nocardiaceae</taxon>
        <taxon>Antrihabitans</taxon>
    </lineage>
</organism>
<comment type="caution">
    <text evidence="2">The sequence shown here is derived from an EMBL/GenBank/DDBJ whole genome shotgun (WGS) entry which is preliminary data.</text>
</comment>
<protein>
    <submittedName>
        <fullName evidence="2">SMP-30/gluconolactonase/LRE family protein</fullName>
    </submittedName>
</protein>
<dbReference type="SUPFAM" id="SSF63829">
    <property type="entry name" value="Calcium-dependent phosphotriesterase"/>
    <property type="match status" value="1"/>
</dbReference>
<evidence type="ECO:0000313" key="2">
    <source>
        <dbReference type="EMBL" id="MFH5211814.1"/>
    </source>
</evidence>
<feature type="signal peptide" evidence="1">
    <location>
        <begin position="1"/>
        <end position="30"/>
    </location>
</feature>
<gene>
    <name evidence="2" type="ORF">ACHIPZ_26965</name>
</gene>
<dbReference type="RefSeq" id="WP_395118603.1">
    <property type="nucleotide sequence ID" value="NZ_JBIMSO010000137.1"/>
</dbReference>
<keyword evidence="1" id="KW-0732">Signal</keyword>
<reference evidence="2 3" key="1">
    <citation type="submission" date="2024-10" db="EMBL/GenBank/DDBJ databases">
        <authorList>
            <person name="Riesco R."/>
        </authorList>
    </citation>
    <scope>NUCLEOTIDE SEQUENCE [LARGE SCALE GENOMIC DNA]</scope>
    <source>
        <strain evidence="2 3">NCIMB 15449</strain>
    </source>
</reference>
<dbReference type="EMBL" id="JBIMSO010000137">
    <property type="protein sequence ID" value="MFH5211814.1"/>
    <property type="molecule type" value="Genomic_DNA"/>
</dbReference>
<proteinExistence type="predicted"/>
<evidence type="ECO:0000256" key="1">
    <source>
        <dbReference type="SAM" id="SignalP"/>
    </source>
</evidence>
<accession>A0ABW7JZB3</accession>
<dbReference type="Proteomes" id="UP001609175">
    <property type="component" value="Unassembled WGS sequence"/>
</dbReference>